<dbReference type="Proteomes" id="UP000198850">
    <property type="component" value="Unassembled WGS sequence"/>
</dbReference>
<dbReference type="RefSeq" id="WP_090558559.1">
    <property type="nucleotide sequence ID" value="NZ_FNRA01000009.1"/>
</dbReference>
<keyword evidence="2" id="KW-1185">Reference proteome</keyword>
<proteinExistence type="predicted"/>
<dbReference type="AlphaFoldDB" id="A0A1H4GCM5"/>
<name>A0A1H4GCM5_9SPHI</name>
<evidence type="ECO:0008006" key="3">
    <source>
        <dbReference type="Google" id="ProtNLM"/>
    </source>
</evidence>
<dbReference type="SUPFAM" id="SSF49464">
    <property type="entry name" value="Carboxypeptidase regulatory domain-like"/>
    <property type="match status" value="1"/>
</dbReference>
<gene>
    <name evidence="1" type="ORF">SAMN05443550_109204</name>
</gene>
<dbReference type="Gene3D" id="2.60.40.1120">
    <property type="entry name" value="Carboxypeptidase-like, regulatory domain"/>
    <property type="match status" value="1"/>
</dbReference>
<evidence type="ECO:0000313" key="2">
    <source>
        <dbReference type="Proteomes" id="UP000198850"/>
    </source>
</evidence>
<dbReference type="OrthoDB" id="1223654at2"/>
<dbReference type="STRING" id="425514.SAMN05443550_109204"/>
<reference evidence="1 2" key="1">
    <citation type="submission" date="2016-10" db="EMBL/GenBank/DDBJ databases">
        <authorList>
            <person name="de Groot N.N."/>
        </authorList>
    </citation>
    <scope>NUCLEOTIDE SEQUENCE [LARGE SCALE GENOMIC DNA]</scope>
    <source>
        <strain evidence="1 2">DSM 19033</strain>
    </source>
</reference>
<evidence type="ECO:0000313" key="1">
    <source>
        <dbReference type="EMBL" id="SEB07041.1"/>
    </source>
</evidence>
<dbReference type="InterPro" id="IPR008969">
    <property type="entry name" value="CarboxyPept-like_regulatory"/>
</dbReference>
<dbReference type="EMBL" id="FNRA01000009">
    <property type="protein sequence ID" value="SEB07041.1"/>
    <property type="molecule type" value="Genomic_DNA"/>
</dbReference>
<protein>
    <recommendedName>
        <fullName evidence="3">Carboxypeptidase regulatory-like domain-containing protein</fullName>
    </recommendedName>
</protein>
<accession>A0A1H4GCM5</accession>
<sequence length="168" mass="18161">MKKTYLKQSYFVIFLCCLFLNGLAQKKAEFYLKGVIQSTGNEGVSGATLLLKDGSSGKILNQRESGGDGTFSFTVVAGNYIVSVSYLGALSYQSDLIRLTGNTDLGMIQLKTTARSLKEVVIQTSASKPVIQVDGRKMIYNVQNSISAQGGNVLEALKKNARSDCEPE</sequence>
<organism evidence="1 2">
    <name type="scientific">Pedobacter hartonius</name>
    <dbReference type="NCBI Taxonomy" id="425514"/>
    <lineage>
        <taxon>Bacteria</taxon>
        <taxon>Pseudomonadati</taxon>
        <taxon>Bacteroidota</taxon>
        <taxon>Sphingobacteriia</taxon>
        <taxon>Sphingobacteriales</taxon>
        <taxon>Sphingobacteriaceae</taxon>
        <taxon>Pedobacter</taxon>
    </lineage>
</organism>